<dbReference type="Pfam" id="PF00107">
    <property type="entry name" value="ADH_zinc_N"/>
    <property type="match status" value="1"/>
</dbReference>
<dbReference type="AlphaFoldDB" id="A0A2N3IA50"/>
<reference evidence="6 7" key="1">
    <citation type="journal article" date="2017" name="Front. Microbiol.">
        <title>Labilibaculum manganireducens gen. nov., sp. nov. and Labilibaculum filiforme sp. nov., Novel Bacteroidetes Isolated from Subsurface Sediments of the Baltic Sea.</title>
        <authorList>
            <person name="Vandieken V."/>
            <person name="Marshall I.P."/>
            <person name="Niemann H."/>
            <person name="Engelen B."/>
            <person name="Cypionka H."/>
        </authorList>
    </citation>
    <scope>NUCLEOTIDE SEQUENCE [LARGE SCALE GENOMIC DNA]</scope>
    <source>
        <strain evidence="6 7">59.10-2M</strain>
    </source>
</reference>
<dbReference type="Pfam" id="PF26370">
    <property type="entry name" value="KDD_N"/>
    <property type="match status" value="1"/>
</dbReference>
<name>A0A2N3IA50_9BACT</name>
<comment type="caution">
    <text evidence="6">The sequence shown here is derived from an EMBL/GenBank/DDBJ whole genome shotgun (WGS) entry which is preliminary data.</text>
</comment>
<evidence type="ECO:0000256" key="1">
    <source>
        <dbReference type="ARBA" id="ARBA00022857"/>
    </source>
</evidence>
<dbReference type="InterPro" id="IPR011032">
    <property type="entry name" value="GroES-like_sf"/>
</dbReference>
<keyword evidence="7" id="KW-1185">Reference proteome</keyword>
<gene>
    <name evidence="6" type="ORF">BZG01_08595</name>
</gene>
<dbReference type="Gene3D" id="3.90.180.10">
    <property type="entry name" value="Medium-chain alcohol dehydrogenases, catalytic domain"/>
    <property type="match status" value="1"/>
</dbReference>
<evidence type="ECO:0000259" key="4">
    <source>
        <dbReference type="Pfam" id="PF00107"/>
    </source>
</evidence>
<dbReference type="EMBL" id="MVDE01000010">
    <property type="protein sequence ID" value="PKQ67148.1"/>
    <property type="molecule type" value="Genomic_DNA"/>
</dbReference>
<keyword evidence="1" id="KW-0521">NADP</keyword>
<proteinExistence type="predicted"/>
<dbReference type="SUPFAM" id="SSF51735">
    <property type="entry name" value="NAD(P)-binding Rossmann-fold domains"/>
    <property type="match status" value="1"/>
</dbReference>
<protein>
    <submittedName>
        <fullName evidence="6">L-erythro-3,5-diaminohexanoate dehydrogenase</fullName>
    </submittedName>
</protein>
<evidence type="ECO:0000313" key="6">
    <source>
        <dbReference type="EMBL" id="PKQ67148.1"/>
    </source>
</evidence>
<evidence type="ECO:0000259" key="5">
    <source>
        <dbReference type="Pfam" id="PF26370"/>
    </source>
</evidence>
<accession>A0A2N3IA50</accession>
<feature type="domain" description="Alcohol dehydrogenase-like C-terminal" evidence="4">
    <location>
        <begin position="202"/>
        <end position="293"/>
    </location>
</feature>
<dbReference type="Proteomes" id="UP000233618">
    <property type="component" value="Unassembled WGS sequence"/>
</dbReference>
<feature type="region of interest" description="Disordered" evidence="3">
    <location>
        <begin position="1"/>
        <end position="25"/>
    </location>
</feature>
<sequence>MEMNKGNKYGTHRVLEPKGTLPQPAQKLDNSMSIYDNEVLIDVQTLNIDSASFTQIKGACDADKAKMEEMILSIVAERGKMQNPVTGSGGMLIGTVKEVGPNFPNQDLKVGDKIATLVSLSLTPLKIEKITNINLSNDQVDAEAQAILFASGLYAVLPTDLPEKLALAALDVAGAPAQVDRLVKEGDTVCIIGGGGKSGVLCCYQAMQKVGTKGKVIVVEYSKENAQRIKDLGLATDVIVGDATDVMNVYASVTEITGEEGCDVVINNVNVASTEMSSILITKDRGCVYFFSMATSFSKAALGAEGVGKDVDMIVGNGYAIGHADLTLDIIRNSKGIRELFEKLYV</sequence>
<dbReference type="InterPro" id="IPR058932">
    <property type="entry name" value="KDD_N"/>
</dbReference>
<dbReference type="PANTHER" id="PTHR48106">
    <property type="entry name" value="QUINONE OXIDOREDUCTASE PIG3-RELATED"/>
    <property type="match status" value="1"/>
</dbReference>
<dbReference type="GO" id="GO:0070402">
    <property type="term" value="F:NADPH binding"/>
    <property type="evidence" value="ECO:0007669"/>
    <property type="project" value="TreeGrafter"/>
</dbReference>
<dbReference type="SUPFAM" id="SSF50129">
    <property type="entry name" value="GroES-like"/>
    <property type="match status" value="1"/>
</dbReference>
<dbReference type="GO" id="GO:0016651">
    <property type="term" value="F:oxidoreductase activity, acting on NAD(P)H"/>
    <property type="evidence" value="ECO:0007669"/>
    <property type="project" value="TreeGrafter"/>
</dbReference>
<organism evidence="6 7">
    <name type="scientific">Labilibaculum manganireducens</name>
    <dbReference type="NCBI Taxonomy" id="1940525"/>
    <lineage>
        <taxon>Bacteria</taxon>
        <taxon>Pseudomonadati</taxon>
        <taxon>Bacteroidota</taxon>
        <taxon>Bacteroidia</taxon>
        <taxon>Marinilabiliales</taxon>
        <taxon>Marinifilaceae</taxon>
        <taxon>Labilibaculum</taxon>
    </lineage>
</organism>
<evidence type="ECO:0000313" key="7">
    <source>
        <dbReference type="Proteomes" id="UP000233618"/>
    </source>
</evidence>
<evidence type="ECO:0000256" key="3">
    <source>
        <dbReference type="SAM" id="MobiDB-lite"/>
    </source>
</evidence>
<keyword evidence="2" id="KW-0560">Oxidoreductase</keyword>
<feature type="domain" description="L-erythro-3,5-diaminohexanoate dehydrogenase N-terminal" evidence="5">
    <location>
        <begin position="12"/>
        <end position="158"/>
    </location>
</feature>
<evidence type="ECO:0000256" key="2">
    <source>
        <dbReference type="ARBA" id="ARBA00023002"/>
    </source>
</evidence>
<dbReference type="InterPro" id="IPR036291">
    <property type="entry name" value="NAD(P)-bd_dom_sf"/>
</dbReference>
<dbReference type="InterPro" id="IPR013149">
    <property type="entry name" value="ADH-like_C"/>
</dbReference>